<evidence type="ECO:0000313" key="2">
    <source>
        <dbReference type="EMBL" id="WTR70004.1"/>
    </source>
</evidence>
<organism evidence="2 3">
    <name type="scientific">Streptomyces zaomyceticus</name>
    <dbReference type="NCBI Taxonomy" id="68286"/>
    <lineage>
        <taxon>Bacteria</taxon>
        <taxon>Bacillati</taxon>
        <taxon>Actinomycetota</taxon>
        <taxon>Actinomycetes</taxon>
        <taxon>Kitasatosporales</taxon>
        <taxon>Streptomycetaceae</taxon>
        <taxon>Streptomyces</taxon>
    </lineage>
</organism>
<protein>
    <submittedName>
        <fullName evidence="2">Uncharacterized protein</fullName>
    </submittedName>
</protein>
<accession>A0ABZ1L6A5</accession>
<gene>
    <name evidence="2" type="ORF">OG814_12370</name>
</gene>
<dbReference type="Proteomes" id="UP001622594">
    <property type="component" value="Chromosome"/>
</dbReference>
<dbReference type="RefSeq" id="WP_327164377.1">
    <property type="nucleotide sequence ID" value="NZ_CP108188.1"/>
</dbReference>
<sequence length="146" mass="15478">MSGFPGRRGAPATMPRGRYAVEPHRRGGPLVVRTAEEQAAYDGMYPDGPWRSDERGWLLAGDPRNQYVLHPEDVLPLDLHPELERSHGCCGPGGDDGANRVCACGAEVATAYAGCVTPYETLFPPAAVRVVPVGEAFGGGPDGHVL</sequence>
<reference evidence="2 3" key="1">
    <citation type="submission" date="2022-10" db="EMBL/GenBank/DDBJ databases">
        <title>The complete genomes of actinobacterial strains from the NBC collection.</title>
        <authorList>
            <person name="Joergensen T.S."/>
            <person name="Alvarez Arevalo M."/>
            <person name="Sterndorff E.B."/>
            <person name="Faurdal D."/>
            <person name="Vuksanovic O."/>
            <person name="Mourched A.-S."/>
            <person name="Charusanti P."/>
            <person name="Shaw S."/>
            <person name="Blin K."/>
            <person name="Weber T."/>
        </authorList>
    </citation>
    <scope>NUCLEOTIDE SEQUENCE [LARGE SCALE GENOMIC DNA]</scope>
    <source>
        <strain evidence="2 3">NBC_00123</strain>
    </source>
</reference>
<evidence type="ECO:0000313" key="3">
    <source>
        <dbReference type="Proteomes" id="UP001622594"/>
    </source>
</evidence>
<keyword evidence="3" id="KW-1185">Reference proteome</keyword>
<name>A0ABZ1L6A5_9ACTN</name>
<evidence type="ECO:0000256" key="1">
    <source>
        <dbReference type="SAM" id="MobiDB-lite"/>
    </source>
</evidence>
<proteinExistence type="predicted"/>
<feature type="region of interest" description="Disordered" evidence="1">
    <location>
        <begin position="1"/>
        <end position="23"/>
    </location>
</feature>
<dbReference type="EMBL" id="CP108188">
    <property type="protein sequence ID" value="WTR70004.1"/>
    <property type="molecule type" value="Genomic_DNA"/>
</dbReference>